<evidence type="ECO:0000313" key="3">
    <source>
        <dbReference type="Proteomes" id="UP000467840"/>
    </source>
</evidence>
<organism evidence="2 3">
    <name type="scientific">Hevea brasiliensis</name>
    <name type="common">Para rubber tree</name>
    <name type="synonym">Siphonia brasiliensis</name>
    <dbReference type="NCBI Taxonomy" id="3981"/>
    <lineage>
        <taxon>Eukaryota</taxon>
        <taxon>Viridiplantae</taxon>
        <taxon>Streptophyta</taxon>
        <taxon>Embryophyta</taxon>
        <taxon>Tracheophyta</taxon>
        <taxon>Spermatophyta</taxon>
        <taxon>Magnoliopsida</taxon>
        <taxon>eudicotyledons</taxon>
        <taxon>Gunneridae</taxon>
        <taxon>Pentapetalae</taxon>
        <taxon>rosids</taxon>
        <taxon>fabids</taxon>
        <taxon>Malpighiales</taxon>
        <taxon>Euphorbiaceae</taxon>
        <taxon>Crotonoideae</taxon>
        <taxon>Micrandreae</taxon>
        <taxon>Hevea</taxon>
    </lineage>
</organism>
<evidence type="ECO:0000259" key="1">
    <source>
        <dbReference type="Pfam" id="PF02984"/>
    </source>
</evidence>
<proteinExistence type="predicted"/>
<sequence length="198" mass="22179">MSLPADYSASINLYCNEAASEFVSSEADINPVESLSSSSQLTTRASLIIYSILSLIKCRKPSASYYQFRPETAYLSVNYLDRFLSFHTLPYPFCLSHSSDIIISMLRVINFLDYTPSSIAAAAVLWVTNQTIDDPKLGCFHNRVNKDMVKRCYNLIKKNMSKLSHGKVLNGTIPARCHARKFCNKGFKSSHSSPPNKC</sequence>
<keyword evidence="3" id="KW-1185">Reference proteome</keyword>
<dbReference type="SUPFAM" id="SSF47954">
    <property type="entry name" value="Cyclin-like"/>
    <property type="match status" value="1"/>
</dbReference>
<dbReference type="Proteomes" id="UP000467840">
    <property type="component" value="Chromosome 7"/>
</dbReference>
<dbReference type="InterPro" id="IPR036915">
    <property type="entry name" value="Cyclin-like_sf"/>
</dbReference>
<dbReference type="AlphaFoldDB" id="A0A6A6L217"/>
<reference evidence="2 3" key="1">
    <citation type="journal article" date="2020" name="Mol. Plant">
        <title>The Chromosome-Based Rubber Tree Genome Provides New Insights into Spurge Genome Evolution and Rubber Biosynthesis.</title>
        <authorList>
            <person name="Liu J."/>
            <person name="Shi C."/>
            <person name="Shi C.C."/>
            <person name="Li W."/>
            <person name="Zhang Q.J."/>
            <person name="Zhang Y."/>
            <person name="Li K."/>
            <person name="Lu H.F."/>
            <person name="Shi C."/>
            <person name="Zhu S.T."/>
            <person name="Xiao Z.Y."/>
            <person name="Nan H."/>
            <person name="Yue Y."/>
            <person name="Zhu X.G."/>
            <person name="Wu Y."/>
            <person name="Hong X.N."/>
            <person name="Fan G.Y."/>
            <person name="Tong Y."/>
            <person name="Zhang D."/>
            <person name="Mao C.L."/>
            <person name="Liu Y.L."/>
            <person name="Hao S.J."/>
            <person name="Liu W.Q."/>
            <person name="Lv M.Q."/>
            <person name="Zhang H.B."/>
            <person name="Liu Y."/>
            <person name="Hu-Tang G.R."/>
            <person name="Wang J.P."/>
            <person name="Wang J.H."/>
            <person name="Sun Y.H."/>
            <person name="Ni S.B."/>
            <person name="Chen W.B."/>
            <person name="Zhang X.C."/>
            <person name="Jiao Y.N."/>
            <person name="Eichler E.E."/>
            <person name="Li G.H."/>
            <person name="Liu X."/>
            <person name="Gao L.Z."/>
        </authorList>
    </citation>
    <scope>NUCLEOTIDE SEQUENCE [LARGE SCALE GENOMIC DNA]</scope>
    <source>
        <strain evidence="3">cv. GT1</strain>
        <tissue evidence="2">Leaf</tissue>
    </source>
</reference>
<evidence type="ECO:0000313" key="2">
    <source>
        <dbReference type="EMBL" id="KAF2294737.1"/>
    </source>
</evidence>
<dbReference type="Gene3D" id="1.10.472.10">
    <property type="entry name" value="Cyclin-like"/>
    <property type="match status" value="1"/>
</dbReference>
<name>A0A6A6L217_HEVBR</name>
<accession>A0A6A6L217</accession>
<protein>
    <recommendedName>
        <fullName evidence="1">Cyclin C-terminal domain-containing protein</fullName>
    </recommendedName>
</protein>
<dbReference type="Pfam" id="PF02984">
    <property type="entry name" value="Cyclin_C"/>
    <property type="match status" value="1"/>
</dbReference>
<dbReference type="InterPro" id="IPR004367">
    <property type="entry name" value="Cyclin_C-dom"/>
</dbReference>
<gene>
    <name evidence="2" type="ORF">GH714_015824</name>
</gene>
<comment type="caution">
    <text evidence="2">The sequence shown here is derived from an EMBL/GenBank/DDBJ whole genome shotgun (WGS) entry which is preliminary data.</text>
</comment>
<dbReference type="EMBL" id="JAAGAX010000013">
    <property type="protein sequence ID" value="KAF2294737.1"/>
    <property type="molecule type" value="Genomic_DNA"/>
</dbReference>
<feature type="domain" description="Cyclin C-terminal" evidence="1">
    <location>
        <begin position="77"/>
        <end position="167"/>
    </location>
</feature>
<dbReference type="CDD" id="cd20544">
    <property type="entry name" value="CYCLIN_AtCycD-like_rpt2"/>
    <property type="match status" value="1"/>
</dbReference>